<dbReference type="PANTHER" id="PTHR36512">
    <property type="entry name" value="D-AMINOPEPTIDASE"/>
    <property type="match status" value="1"/>
</dbReference>
<keyword evidence="2" id="KW-0614">Plasmid</keyword>
<gene>
    <name evidence="2" type="ORF">NXT3_PB00267</name>
</gene>
<evidence type="ECO:0000313" key="2">
    <source>
        <dbReference type="EMBL" id="AUX78925.1"/>
    </source>
</evidence>
<proteinExistence type="inferred from homology"/>
<accession>A0A2L0HBT6</accession>
<dbReference type="AlphaFoldDB" id="A0A2L0HBT6"/>
<comment type="similarity">
    <text evidence="1">Belongs to the peptidase S58 family.</text>
</comment>
<evidence type="ECO:0000313" key="3">
    <source>
        <dbReference type="Proteomes" id="UP000239340"/>
    </source>
</evidence>
<dbReference type="PANTHER" id="PTHR36512:SF3">
    <property type="entry name" value="BLR5678 PROTEIN"/>
    <property type="match status" value="1"/>
</dbReference>
<reference evidence="2 3" key="1">
    <citation type="submission" date="2017-10" db="EMBL/GenBank/DDBJ databases">
        <title>Analysis of the genome sequences of Rhizobium populations associated to common bean (phaseolus vulgaris).</title>
        <authorList>
            <person name="Bustos P."/>
            <person name="Santamaria R.I."/>
            <person name="Miranda-Sanchez F."/>
            <person name="Perez-Carrascal O."/>
            <person name="Juarez S."/>
            <person name="Lozano L."/>
            <person name="Martinez-Flores I."/>
            <person name="Vinuesa P."/>
            <person name="Martinez-Romero E."/>
            <person name="Cevallos M.A."/>
            <person name="Romero D."/>
            <person name="Davila G."/>
            <person name="Gonzalez V."/>
        </authorList>
    </citation>
    <scope>NUCLEOTIDE SEQUENCE [LARGE SCALE GENOMIC DNA]</scope>
    <source>
        <strain evidence="2 3">NXT3</strain>
        <plasmid evidence="3">Plasmid psfrenxt3b</plasmid>
    </source>
</reference>
<dbReference type="Proteomes" id="UP000239340">
    <property type="component" value="Plasmid pSfreNXT3b"/>
</dbReference>
<sequence length="493" mass="52486">MIKREQRTKSGLTELGLDVSSQSDVAITSAPLPLGNQRWQPVINAGEKVLEFDWPTLQIGTGEYQEGPTGVTVFRFGDRALGTVDVRGGAPGTVNTDYLRLGYERPQLDAVVFSGGSWYGLECTTAVATALKDENVRNGLWDDVALSVGAIVYDLGDKRLNEVYPDKTLAQAAFRAARPGKFPLGAHGAGRNTRSGGFFGCAAYSGQGGAFRQIGDIKVAAFAVVNSAGVVTNRNGEIVAGYRDPKWPKSVKTADLLAGVPASRKLGLNGVPEGSDYSNTTNSLVVTNQKLTHAELQRLAVQVHTSMARAIQPFATIGDGDVLYAVSTGEVVGEQDSNIAPSVFGGMNVGDLSAIASELMWDAILASVPDQPQAAEPSKSEHPQAKELEAYAGSYDFSPFVTLQISLRDDRLFALATGERAAYAIGKEEPVELRPVAAGQFVVPGRYPLTLTFEAPDRLIVNPGHWQQTGSRRAGEAAGDCWVKALRRSESAA</sequence>
<dbReference type="InterPro" id="IPR005321">
    <property type="entry name" value="Peptidase_S58_DmpA"/>
</dbReference>
<dbReference type="RefSeq" id="WP_104840519.1">
    <property type="nucleotide sequence ID" value="NZ_CP024309.1"/>
</dbReference>
<dbReference type="EMBL" id="CP024309">
    <property type="protein sequence ID" value="AUX78925.1"/>
    <property type="molecule type" value="Genomic_DNA"/>
</dbReference>
<dbReference type="Pfam" id="PF03576">
    <property type="entry name" value="Peptidase_S58"/>
    <property type="match status" value="1"/>
</dbReference>
<dbReference type="InterPro" id="IPR016117">
    <property type="entry name" value="ArgJ-like_dom_sf"/>
</dbReference>
<evidence type="ECO:0000256" key="1">
    <source>
        <dbReference type="ARBA" id="ARBA00007068"/>
    </source>
</evidence>
<dbReference type="GO" id="GO:0004177">
    <property type="term" value="F:aminopeptidase activity"/>
    <property type="evidence" value="ECO:0007669"/>
    <property type="project" value="TreeGrafter"/>
</dbReference>
<protein>
    <submittedName>
        <fullName evidence="2">DmpA family peptidase protein</fullName>
    </submittedName>
</protein>
<organism evidence="2 3">
    <name type="scientific">Rhizobium fredii</name>
    <name type="common">Sinorhizobium fredii</name>
    <dbReference type="NCBI Taxonomy" id="380"/>
    <lineage>
        <taxon>Bacteria</taxon>
        <taxon>Pseudomonadati</taxon>
        <taxon>Pseudomonadota</taxon>
        <taxon>Alphaproteobacteria</taxon>
        <taxon>Hyphomicrobiales</taxon>
        <taxon>Rhizobiaceae</taxon>
        <taxon>Sinorhizobium/Ensifer group</taxon>
        <taxon>Sinorhizobium</taxon>
    </lineage>
</organism>
<dbReference type="Gene3D" id="3.60.70.12">
    <property type="entry name" value="L-amino peptidase D-ALA esterase/amidase"/>
    <property type="match status" value="1"/>
</dbReference>
<name>A0A2L0HBT6_RHIFR</name>
<geneLocation type="plasmid" evidence="3">
    <name>psfrenxt3b</name>
</geneLocation>
<dbReference type="SUPFAM" id="SSF56266">
    <property type="entry name" value="DmpA/ArgJ-like"/>
    <property type="match status" value="1"/>
</dbReference>